<dbReference type="Pfam" id="PF11968">
    <property type="entry name" value="Bmt2"/>
    <property type="match status" value="1"/>
</dbReference>
<name>A0AA35IWC0_SACMI</name>
<evidence type="ECO:0000256" key="3">
    <source>
        <dbReference type="ARBA" id="ARBA00022691"/>
    </source>
</evidence>
<proteinExistence type="inferred from homology"/>
<dbReference type="RefSeq" id="XP_056080494.1">
    <property type="nucleotide sequence ID" value="XM_056223931.1"/>
</dbReference>
<comment type="subcellular location">
    <subcellularLocation>
        <location evidence="4">Nucleus</location>
        <location evidence="4">Nucleolus</location>
    </subcellularLocation>
</comment>
<dbReference type="GO" id="GO:0005730">
    <property type="term" value="C:nucleolus"/>
    <property type="evidence" value="ECO:0007669"/>
    <property type="project" value="UniProtKB-SubCell"/>
</dbReference>
<dbReference type="InterPro" id="IPR021867">
    <property type="entry name" value="Bmt2/SAMTOR"/>
</dbReference>
<comment type="function">
    <text evidence="4">S-adenosyl-L-methionine-dependent methyltransferase that specifically methylates the N(1) position of adenine 2142 in 25S rRNA. N(1)-methyladenine(2142) in 25S rRNA is present in helix 65, a region that accounts for most of the intersubunit surface of the large subunit.</text>
</comment>
<dbReference type="EC" id="2.1.1.286" evidence="4"/>
<organism evidence="5 6">
    <name type="scientific">Saccharomyces mikatae IFO 1815</name>
    <dbReference type="NCBI Taxonomy" id="226126"/>
    <lineage>
        <taxon>Eukaryota</taxon>
        <taxon>Fungi</taxon>
        <taxon>Dikarya</taxon>
        <taxon>Ascomycota</taxon>
        <taxon>Saccharomycotina</taxon>
        <taxon>Saccharomycetes</taxon>
        <taxon>Saccharomycetales</taxon>
        <taxon>Saccharomycetaceae</taxon>
        <taxon>Saccharomyces</taxon>
    </lineage>
</organism>
<comment type="similarity">
    <text evidence="4">Belongs to the BMT2 family.</text>
</comment>
<dbReference type="GO" id="GO:0016433">
    <property type="term" value="F:rRNA (adenine) methyltransferase activity"/>
    <property type="evidence" value="ECO:0007669"/>
    <property type="project" value="UniProtKB-UniRule"/>
</dbReference>
<dbReference type="AlphaFoldDB" id="A0AA35IWC0"/>
<feature type="binding site" evidence="4">
    <location>
        <position position="180"/>
    </location>
    <ligand>
        <name>S-adenosyl-L-methionine</name>
        <dbReference type="ChEBI" id="CHEBI:59789"/>
    </ligand>
</feature>
<evidence type="ECO:0000256" key="1">
    <source>
        <dbReference type="ARBA" id="ARBA00022603"/>
    </source>
</evidence>
<dbReference type="Gene3D" id="3.40.50.150">
    <property type="entry name" value="Vaccinia Virus protein VP39"/>
    <property type="match status" value="1"/>
</dbReference>
<dbReference type="PANTHER" id="PTHR21008">
    <property type="entry name" value="S-ADENOSYLMETHIONINE SENSOR UPSTREAM OF MTORC1-RELATED"/>
    <property type="match status" value="1"/>
</dbReference>
<dbReference type="Proteomes" id="UP001161438">
    <property type="component" value="Chromosome 2"/>
</dbReference>
<evidence type="ECO:0000256" key="4">
    <source>
        <dbReference type="HAMAP-Rule" id="MF_03044"/>
    </source>
</evidence>
<comment type="catalytic activity">
    <reaction evidence="4">
        <text>adenosine(2142) in 25S rRNA + S-adenosyl-L-methionine = N(1)-methyladenosine(2142) in 25S rRNA + S-adenosyl-L-homocysteine + H(+)</text>
        <dbReference type="Rhea" id="RHEA:43784"/>
        <dbReference type="Rhea" id="RHEA-COMP:10691"/>
        <dbReference type="Rhea" id="RHEA-COMP:10692"/>
        <dbReference type="ChEBI" id="CHEBI:15378"/>
        <dbReference type="ChEBI" id="CHEBI:57856"/>
        <dbReference type="ChEBI" id="CHEBI:59789"/>
        <dbReference type="ChEBI" id="CHEBI:74411"/>
        <dbReference type="ChEBI" id="CHEBI:74491"/>
        <dbReference type="EC" id="2.1.1.286"/>
    </reaction>
</comment>
<keyword evidence="1 4" id="KW-0489">Methyltransferase</keyword>
<dbReference type="PANTHER" id="PTHR21008:SF1">
    <property type="entry name" value="25S RRNA (ADENINE(2142)-N(1))-METHYLTRANSFERASE"/>
    <property type="match status" value="1"/>
</dbReference>
<evidence type="ECO:0000313" key="5">
    <source>
        <dbReference type="EMBL" id="CAI4037377.1"/>
    </source>
</evidence>
<dbReference type="FunFam" id="3.40.50.150:FF:000656">
    <property type="entry name" value="25S rRNA (adenine(2142)-N(1))-methyltransferase"/>
    <property type="match status" value="1"/>
</dbReference>
<reference evidence="5" key="1">
    <citation type="submission" date="2022-10" db="EMBL/GenBank/DDBJ databases">
        <authorList>
            <person name="Byrne P K."/>
        </authorList>
    </citation>
    <scope>NUCLEOTIDE SEQUENCE</scope>
    <source>
        <strain evidence="5">IFO1815</strain>
    </source>
</reference>
<keyword evidence="2 4" id="KW-0808">Transferase</keyword>
<feature type="binding site" evidence="4">
    <location>
        <position position="201"/>
    </location>
    <ligand>
        <name>S-adenosyl-L-methionine</name>
        <dbReference type="ChEBI" id="CHEBI:59789"/>
    </ligand>
</feature>
<gene>
    <name evidence="5" type="primary">SMKI02G2520</name>
    <name evidence="4" type="synonym">BMT2</name>
    <name evidence="5" type="ORF">SMKI_02G2520</name>
</gene>
<evidence type="ECO:0000313" key="6">
    <source>
        <dbReference type="Proteomes" id="UP001161438"/>
    </source>
</evidence>
<dbReference type="HAMAP" id="MF_03044">
    <property type="entry name" value="BMT2"/>
    <property type="match status" value="1"/>
</dbReference>
<sequence length="338" mass="38563">MHSKKSKSITGKRKQVGGNVIKVIKPQKTRRIIRRFHHLINKRESICHFLCLTENLDETNEKKNDAIIKSSIKSNAILSKHYEDGKSQSFSEAMESQLLKLHSLIKNEDKLRDACDLTEMYTLLGYIMNQIDKLGGLETYQIASQNGQLKGRGGDTSKLLEKWIRPLMDDNLQGTALEIGSLSSENCISRCALFREVVRIDLEEHEGVIKQDFMERPLPKNENDKFNLISCSLVLNFVKNHKDRGAMCHRMIKFLRPQGYVFIVLPQACVTHSRYCNKTLLHKLLASLGLTLLNSHQSNKLYYCLYQLKAISQQPRGSSSKRMKINDGPGLNNFGITL</sequence>
<accession>A0AA35IWC0</accession>
<keyword evidence="6" id="KW-1185">Reference proteome</keyword>
<dbReference type="GeneID" id="80916590"/>
<keyword evidence="3 4" id="KW-0949">S-adenosyl-L-methionine</keyword>
<protein>
    <recommendedName>
        <fullName evidence="4">25S rRNA (adenine(2142)-N(1))-methyltransferase</fullName>
        <ecNumber evidence="4">2.1.1.286</ecNumber>
    </recommendedName>
    <alternativeName>
        <fullName evidence="4">Base MethylTransferase of 25S RNA</fullName>
    </alternativeName>
</protein>
<dbReference type="InterPro" id="IPR029063">
    <property type="entry name" value="SAM-dependent_MTases_sf"/>
</dbReference>
<evidence type="ECO:0000256" key="2">
    <source>
        <dbReference type="ARBA" id="ARBA00022679"/>
    </source>
</evidence>
<dbReference type="EMBL" id="OX365758">
    <property type="protein sequence ID" value="CAI4037377.1"/>
    <property type="molecule type" value="Genomic_DNA"/>
</dbReference>
<keyword evidence="4" id="KW-0539">Nucleus</keyword>
<dbReference type="SUPFAM" id="SSF53335">
    <property type="entry name" value="S-adenosyl-L-methionine-dependent methyltransferases"/>
    <property type="match status" value="1"/>
</dbReference>